<dbReference type="Proteomes" id="UP001222325">
    <property type="component" value="Unassembled WGS sequence"/>
</dbReference>
<reference evidence="1" key="1">
    <citation type="submission" date="2023-03" db="EMBL/GenBank/DDBJ databases">
        <title>Massive genome expansion in bonnet fungi (Mycena s.s.) driven by repeated elements and novel gene families across ecological guilds.</title>
        <authorList>
            <consortium name="Lawrence Berkeley National Laboratory"/>
            <person name="Harder C.B."/>
            <person name="Miyauchi S."/>
            <person name="Viragh M."/>
            <person name="Kuo A."/>
            <person name="Thoen E."/>
            <person name="Andreopoulos B."/>
            <person name="Lu D."/>
            <person name="Skrede I."/>
            <person name="Drula E."/>
            <person name="Henrissat B."/>
            <person name="Morin E."/>
            <person name="Kohler A."/>
            <person name="Barry K."/>
            <person name="LaButti K."/>
            <person name="Morin E."/>
            <person name="Salamov A."/>
            <person name="Lipzen A."/>
            <person name="Mereny Z."/>
            <person name="Hegedus B."/>
            <person name="Baldrian P."/>
            <person name="Stursova M."/>
            <person name="Weitz H."/>
            <person name="Taylor A."/>
            <person name="Grigoriev I.V."/>
            <person name="Nagy L.G."/>
            <person name="Martin F."/>
            <person name="Kauserud H."/>
        </authorList>
    </citation>
    <scope>NUCLEOTIDE SEQUENCE</scope>
    <source>
        <strain evidence="1">CBHHK173m</strain>
    </source>
</reference>
<name>A0AAD6U6M5_9AGAR</name>
<dbReference type="EMBL" id="JARJCN010000017">
    <property type="protein sequence ID" value="KAJ7092901.1"/>
    <property type="molecule type" value="Genomic_DNA"/>
</dbReference>
<comment type="caution">
    <text evidence="1">The sequence shown here is derived from an EMBL/GenBank/DDBJ whole genome shotgun (WGS) entry which is preliminary data.</text>
</comment>
<gene>
    <name evidence="1" type="ORF">B0H15DRAFT_938478</name>
</gene>
<sequence>MPITFAVANHPANPIGLRPLALEGLTAKGILALSCQEPSKKADQVLQFALSDSTGDGGSRDLDAKFPYLIPKKNGFVDTVILAYNQHHALVIRPDDVWLAILSQFSFFVNGNAELLRACFVSHEGKKKLRVEMEGTRNTLVFGDMSRKMVRLIEENVVDPTLREWVLPNFTTTTVNDTTVSAVLMMATLEQYFAYEFCLLECGIPRVTLEGEKSDWLNILQRLEKLKEYGVEAIAWYHLLRTVIGRITASFDAPHSHANVEFWQKVAHFESGGSGSSYYSGWINAFNAFDAEGKWLGTTLGHANMDLLEEAPECLSAELFWAAYAGRTARELMLDGTPFHLVESDRVPAGYAEVDVKVQDEDGTVDCVMTAGMIGMRVSSSDDLGLSAIGKNDTVRPVAGWWIFTKNDA</sequence>
<dbReference type="PANTHER" id="PTHR31252:SF11">
    <property type="entry name" value="DUF4419 DOMAIN-CONTAINING PROTEIN"/>
    <property type="match status" value="1"/>
</dbReference>
<protein>
    <submittedName>
        <fullName evidence="1">Uncharacterized protein</fullName>
    </submittedName>
</protein>
<dbReference type="PANTHER" id="PTHR31252">
    <property type="entry name" value="DUF4419 DOMAIN-CONTAINING PROTEIN"/>
    <property type="match status" value="1"/>
</dbReference>
<organism evidence="1 2">
    <name type="scientific">Mycena belliarum</name>
    <dbReference type="NCBI Taxonomy" id="1033014"/>
    <lineage>
        <taxon>Eukaryota</taxon>
        <taxon>Fungi</taxon>
        <taxon>Dikarya</taxon>
        <taxon>Basidiomycota</taxon>
        <taxon>Agaricomycotina</taxon>
        <taxon>Agaricomycetes</taxon>
        <taxon>Agaricomycetidae</taxon>
        <taxon>Agaricales</taxon>
        <taxon>Marasmiineae</taxon>
        <taxon>Mycenaceae</taxon>
        <taxon>Mycena</taxon>
    </lineage>
</organism>
<dbReference type="Pfam" id="PF14388">
    <property type="entry name" value="DUF4419"/>
    <property type="match status" value="1"/>
</dbReference>
<dbReference type="InterPro" id="IPR025533">
    <property type="entry name" value="DUF4419"/>
</dbReference>
<evidence type="ECO:0000313" key="1">
    <source>
        <dbReference type="EMBL" id="KAJ7092901.1"/>
    </source>
</evidence>
<keyword evidence="2" id="KW-1185">Reference proteome</keyword>
<dbReference type="AlphaFoldDB" id="A0AAD6U6M5"/>
<accession>A0AAD6U6M5</accession>
<evidence type="ECO:0000313" key="2">
    <source>
        <dbReference type="Proteomes" id="UP001222325"/>
    </source>
</evidence>
<proteinExistence type="predicted"/>